<name>A0AA46I6A4_9FUSO</name>
<proteinExistence type="predicted"/>
<dbReference type="RefSeq" id="WP_166667286.1">
    <property type="nucleotide sequence ID" value="NZ_SOBG01000001.1"/>
</dbReference>
<organism evidence="2 3">
    <name type="scientific">Hypnocyclicus thermotrophus</name>
    <dbReference type="NCBI Taxonomy" id="1627895"/>
    <lineage>
        <taxon>Bacteria</taxon>
        <taxon>Fusobacteriati</taxon>
        <taxon>Fusobacteriota</taxon>
        <taxon>Fusobacteriia</taxon>
        <taxon>Fusobacteriales</taxon>
        <taxon>Fusobacteriaceae</taxon>
        <taxon>Hypnocyclicus</taxon>
    </lineage>
</organism>
<keyword evidence="3" id="KW-1185">Reference proteome</keyword>
<sequence length="273" mass="32495">MEEIIEVLNLSGIYFITTDFEWNILEISKEFLKKLNYSSKDILTLKIIDLITEEYKETITMFLLNYKGEPMKHNINWNFHTKYNYINSCKVTSMKYNEKIIFLLTEENIHNKITNNSLNMLTGEKSINFFIEEIEKDLYIDKDIKFSILSINIENFNRIIEKYGFEKKDYIIDLFLKKIRKIIPIDNVIATTETNQIYIYLKRVNTKLIVLHYINSILEESKKIIFFGNKIEFILKMGVSMYPDNGSDIKVLIDKSNLAATYPNTINYYFYKD</sequence>
<accession>A0AA46I6A4</accession>
<evidence type="ECO:0000259" key="1">
    <source>
        <dbReference type="PROSITE" id="PS50887"/>
    </source>
</evidence>
<dbReference type="EMBL" id="SOBG01000001">
    <property type="protein sequence ID" value="TDT72280.1"/>
    <property type="molecule type" value="Genomic_DNA"/>
</dbReference>
<dbReference type="Gene3D" id="3.30.70.270">
    <property type="match status" value="1"/>
</dbReference>
<dbReference type="InterPro" id="IPR000160">
    <property type="entry name" value="GGDEF_dom"/>
</dbReference>
<dbReference type="InterPro" id="IPR029787">
    <property type="entry name" value="Nucleotide_cyclase"/>
</dbReference>
<dbReference type="SUPFAM" id="SSF55785">
    <property type="entry name" value="PYP-like sensor domain (PAS domain)"/>
    <property type="match status" value="1"/>
</dbReference>
<dbReference type="SUPFAM" id="SSF55073">
    <property type="entry name" value="Nucleotide cyclase"/>
    <property type="match status" value="1"/>
</dbReference>
<evidence type="ECO:0000313" key="2">
    <source>
        <dbReference type="EMBL" id="TDT72280.1"/>
    </source>
</evidence>
<comment type="caution">
    <text evidence="2">The sequence shown here is derived from an EMBL/GenBank/DDBJ whole genome shotgun (WGS) entry which is preliminary data.</text>
</comment>
<reference evidence="2 3" key="1">
    <citation type="submission" date="2019-03" db="EMBL/GenBank/DDBJ databases">
        <title>Genomic Encyclopedia of Type Strains, Phase IV (KMG-IV): sequencing the most valuable type-strain genomes for metagenomic binning, comparative biology and taxonomic classification.</title>
        <authorList>
            <person name="Goeker M."/>
        </authorList>
    </citation>
    <scope>NUCLEOTIDE SEQUENCE [LARGE SCALE GENOMIC DNA]</scope>
    <source>
        <strain evidence="2 3">DSM 100055</strain>
    </source>
</reference>
<dbReference type="AlphaFoldDB" id="A0AA46I6A4"/>
<dbReference type="Proteomes" id="UP000294678">
    <property type="component" value="Unassembled WGS sequence"/>
</dbReference>
<dbReference type="Pfam" id="PF00990">
    <property type="entry name" value="GGDEF"/>
    <property type="match status" value="1"/>
</dbReference>
<feature type="domain" description="GGDEF" evidence="1">
    <location>
        <begin position="144"/>
        <end position="273"/>
    </location>
</feature>
<gene>
    <name evidence="2" type="ORF">EV215_0068</name>
</gene>
<protein>
    <submittedName>
        <fullName evidence="2">GGDEF domain-containing protein</fullName>
    </submittedName>
</protein>
<dbReference type="InterPro" id="IPR035965">
    <property type="entry name" value="PAS-like_dom_sf"/>
</dbReference>
<dbReference type="PROSITE" id="PS50887">
    <property type="entry name" value="GGDEF"/>
    <property type="match status" value="1"/>
</dbReference>
<dbReference type="InterPro" id="IPR043128">
    <property type="entry name" value="Rev_trsase/Diguanyl_cyclase"/>
</dbReference>
<evidence type="ECO:0000313" key="3">
    <source>
        <dbReference type="Proteomes" id="UP000294678"/>
    </source>
</evidence>